<dbReference type="GO" id="GO:0000271">
    <property type="term" value="P:polysaccharide biosynthetic process"/>
    <property type="evidence" value="ECO:0007669"/>
    <property type="project" value="InterPro"/>
</dbReference>
<evidence type="ECO:0000313" key="3">
    <source>
        <dbReference type="EMBL" id="MPN25178.1"/>
    </source>
</evidence>
<dbReference type="InterPro" id="IPR028359">
    <property type="entry name" value="UDP_ManNAc/GlcNAc_DH"/>
</dbReference>
<proteinExistence type="inferred from homology"/>
<organism evidence="3">
    <name type="scientific">bioreactor metagenome</name>
    <dbReference type="NCBI Taxonomy" id="1076179"/>
    <lineage>
        <taxon>unclassified sequences</taxon>
        <taxon>metagenomes</taxon>
        <taxon>ecological metagenomes</taxon>
    </lineage>
</organism>
<dbReference type="PANTHER" id="PTHR43491">
    <property type="entry name" value="UDP-N-ACETYL-D-MANNOSAMINE DEHYDROGENASE"/>
    <property type="match status" value="1"/>
</dbReference>
<dbReference type="SMART" id="SM00984">
    <property type="entry name" value="UDPG_MGDP_dh_C"/>
    <property type="match status" value="1"/>
</dbReference>
<keyword evidence="3" id="KW-0560">Oxidoreductase</keyword>
<feature type="domain" description="UDP-glucose/GDP-mannose dehydrogenase C-terminal" evidence="2">
    <location>
        <begin position="44"/>
        <end position="149"/>
    </location>
</feature>
<name>A0A645GE57_9ZZZZ</name>
<evidence type="ECO:0000256" key="1">
    <source>
        <dbReference type="ARBA" id="ARBA00006601"/>
    </source>
</evidence>
<accession>A0A645GE57</accession>
<dbReference type="InterPro" id="IPR036220">
    <property type="entry name" value="UDP-Glc/GDP-Man_DH_C_sf"/>
</dbReference>
<dbReference type="Gene3D" id="3.40.50.720">
    <property type="entry name" value="NAD(P)-binding Rossmann-like Domain"/>
    <property type="match status" value="1"/>
</dbReference>
<sequence length="162" mass="18617">MLGYHSQIIAAGRKINDNMAIFIADTLIKKMIQANKNVKEADIYIMGVTFKENCPDMRNSKAIEVCKHIAEYGIKVKVVDPVVDKAEFKSQFGTEPVDLKDVQNADCLVFLVAHQQFRDLRSTDLETMFKQQKQQNSHVIIDVKNIFDQEILEEKGYSYWSL</sequence>
<dbReference type="InterPro" id="IPR017476">
    <property type="entry name" value="UDP-Glc/GDP-Man"/>
</dbReference>
<dbReference type="GO" id="GO:0016628">
    <property type="term" value="F:oxidoreductase activity, acting on the CH-CH group of donors, NAD or NADP as acceptor"/>
    <property type="evidence" value="ECO:0007669"/>
    <property type="project" value="InterPro"/>
</dbReference>
<dbReference type="EC" id="1.1.1.22" evidence="3"/>
<evidence type="ECO:0000259" key="2">
    <source>
        <dbReference type="SMART" id="SM00984"/>
    </source>
</evidence>
<comment type="caution">
    <text evidence="3">The sequence shown here is derived from an EMBL/GenBank/DDBJ whole genome shotgun (WGS) entry which is preliminary data.</text>
</comment>
<protein>
    <submittedName>
        <fullName evidence="3">UDP-glucose 6-dehydrogenase TuaD</fullName>
        <ecNumber evidence="3">1.1.1.22</ecNumber>
    </submittedName>
</protein>
<dbReference type="InterPro" id="IPR014027">
    <property type="entry name" value="UDP-Glc/GDP-Man_DH_C"/>
</dbReference>
<reference evidence="3" key="1">
    <citation type="submission" date="2019-08" db="EMBL/GenBank/DDBJ databases">
        <authorList>
            <person name="Kucharzyk K."/>
            <person name="Murdoch R.W."/>
            <person name="Higgins S."/>
            <person name="Loffler F."/>
        </authorList>
    </citation>
    <scope>NUCLEOTIDE SEQUENCE</scope>
</reference>
<dbReference type="GO" id="GO:0051287">
    <property type="term" value="F:NAD binding"/>
    <property type="evidence" value="ECO:0007669"/>
    <property type="project" value="InterPro"/>
</dbReference>
<dbReference type="GO" id="GO:0003979">
    <property type="term" value="F:UDP-glucose 6-dehydrogenase activity"/>
    <property type="evidence" value="ECO:0007669"/>
    <property type="project" value="UniProtKB-EC"/>
</dbReference>
<dbReference type="AlphaFoldDB" id="A0A645GE57"/>
<dbReference type="EMBL" id="VSSQ01074257">
    <property type="protein sequence ID" value="MPN25178.1"/>
    <property type="molecule type" value="Genomic_DNA"/>
</dbReference>
<comment type="similarity">
    <text evidence="1">Belongs to the UDP-glucose/GDP-mannose dehydrogenase family.</text>
</comment>
<dbReference type="PANTHER" id="PTHR43491:SF2">
    <property type="entry name" value="UDP-N-ACETYL-D-MANNOSAMINE DEHYDROGENASE"/>
    <property type="match status" value="1"/>
</dbReference>
<gene>
    <name evidence="3" type="primary">tuaD_15</name>
    <name evidence="3" type="ORF">SDC9_172585</name>
</gene>
<dbReference type="SUPFAM" id="SSF52413">
    <property type="entry name" value="UDP-glucose/GDP-mannose dehydrogenase C-terminal domain"/>
    <property type="match status" value="1"/>
</dbReference>
<dbReference type="Pfam" id="PF03720">
    <property type="entry name" value="UDPG_MGDP_dh_C"/>
    <property type="match status" value="1"/>
</dbReference>
<dbReference type="PIRSF" id="PIRSF000124">
    <property type="entry name" value="UDPglc_GDPman_dh"/>
    <property type="match status" value="1"/>
</dbReference>
<dbReference type="PIRSF" id="PIRSF500136">
    <property type="entry name" value="UDP_ManNAc_DH"/>
    <property type="match status" value="1"/>
</dbReference>